<keyword evidence="1" id="KW-0812">Transmembrane</keyword>
<evidence type="ECO:0000256" key="1">
    <source>
        <dbReference type="SAM" id="Phobius"/>
    </source>
</evidence>
<reference evidence="3" key="1">
    <citation type="submission" date="2016-09" db="EMBL/GenBank/DDBJ databases">
        <authorList>
            <person name="Greninger A.L."/>
            <person name="Jerome K.R."/>
            <person name="Mcnair B."/>
            <person name="Wallis C."/>
            <person name="Fang F."/>
        </authorList>
    </citation>
    <scope>NUCLEOTIDE SEQUENCE [LARGE SCALE GENOMIC DNA]</scope>
    <source>
        <strain evidence="3">M7</strain>
    </source>
</reference>
<feature type="transmembrane region" description="Helical" evidence="1">
    <location>
        <begin position="20"/>
        <end position="42"/>
    </location>
</feature>
<keyword evidence="3" id="KW-1185">Reference proteome</keyword>
<dbReference type="Proteomes" id="UP000094243">
    <property type="component" value="Unassembled WGS sequence"/>
</dbReference>
<accession>A0A1E3R3V1</accession>
<dbReference type="PANTHER" id="PTHR37330:SF1">
    <property type="entry name" value="CONSERVED TRANSMEMBRANE PROTEIN-RELATED"/>
    <property type="match status" value="1"/>
</dbReference>
<protein>
    <submittedName>
        <fullName evidence="2">DUF4436 domain-containing protein</fullName>
    </submittedName>
</protein>
<name>A0A1E3R3V1_9MYCO</name>
<dbReference type="InterPro" id="IPR027948">
    <property type="entry name" value="DUF4436"/>
</dbReference>
<dbReference type="AlphaFoldDB" id="A0A1E3R3V1"/>
<sequence length="291" mass="31645">MTDAPSTPSTGKTGVRRRVTVVTTVVAVLAVYVGSLFGYALLEPEHRHFEFSEPSVTGETVVIIRLRQMDAIQNRLAVDVLVHPGPELRENEPEDFTVRLSSWTSSGELIYVHGGLSVSETATQLVAVGDPDDWPFDRFTTDTIGVQAFLGSDQRPVPAGVVAAGQINGWDFRTEKGTIDSGPDPVPTVRFTMERTRSALAFDLGVLLVLLALPAAALFVAIETVLGRRKFLPPLTTWFAAMLFAVVPLRNLLPGAPPAGAWIDLAVVLWVLVALALAMVLYVVAWFRQRD</sequence>
<dbReference type="PANTHER" id="PTHR37330">
    <property type="entry name" value="CONSERVED TRANSMEMBRANE PROTEIN-RELATED"/>
    <property type="match status" value="1"/>
</dbReference>
<keyword evidence="1" id="KW-0472">Membrane</keyword>
<evidence type="ECO:0000313" key="2">
    <source>
        <dbReference type="EMBL" id="ODQ84608.1"/>
    </source>
</evidence>
<dbReference type="RefSeq" id="WP_069408018.1">
    <property type="nucleotide sequence ID" value="NZ_MIGZ01000261.1"/>
</dbReference>
<dbReference type="Pfam" id="PF14494">
    <property type="entry name" value="DUF4436"/>
    <property type="match status" value="1"/>
</dbReference>
<evidence type="ECO:0000313" key="3">
    <source>
        <dbReference type="Proteomes" id="UP000094243"/>
    </source>
</evidence>
<feature type="transmembrane region" description="Helical" evidence="1">
    <location>
        <begin position="234"/>
        <end position="253"/>
    </location>
</feature>
<proteinExistence type="predicted"/>
<keyword evidence="1" id="KW-1133">Transmembrane helix</keyword>
<organism evidence="2 3">
    <name type="scientific">Mycolicibacterium holsaticum</name>
    <dbReference type="NCBI Taxonomy" id="152142"/>
    <lineage>
        <taxon>Bacteria</taxon>
        <taxon>Bacillati</taxon>
        <taxon>Actinomycetota</taxon>
        <taxon>Actinomycetes</taxon>
        <taxon>Mycobacteriales</taxon>
        <taxon>Mycobacteriaceae</taxon>
        <taxon>Mycolicibacterium</taxon>
    </lineage>
</organism>
<comment type="caution">
    <text evidence="2">The sequence shown here is derived from an EMBL/GenBank/DDBJ whole genome shotgun (WGS) entry which is preliminary data.</text>
</comment>
<gene>
    <name evidence="2" type="ORF">BHQ17_26655</name>
</gene>
<dbReference type="EMBL" id="MIGZ01000261">
    <property type="protein sequence ID" value="ODQ84608.1"/>
    <property type="molecule type" value="Genomic_DNA"/>
</dbReference>
<feature type="transmembrane region" description="Helical" evidence="1">
    <location>
        <begin position="265"/>
        <end position="287"/>
    </location>
</feature>
<feature type="transmembrane region" description="Helical" evidence="1">
    <location>
        <begin position="200"/>
        <end position="222"/>
    </location>
</feature>